<keyword evidence="3 5" id="KW-1133">Transmembrane helix</keyword>
<dbReference type="GO" id="GO:0016020">
    <property type="term" value="C:membrane"/>
    <property type="evidence" value="ECO:0007669"/>
    <property type="project" value="UniProtKB-SubCell"/>
</dbReference>
<evidence type="ECO:0000256" key="3">
    <source>
        <dbReference type="ARBA" id="ARBA00022989"/>
    </source>
</evidence>
<keyword evidence="4 5" id="KW-0472">Membrane</keyword>
<evidence type="ECO:0000256" key="5">
    <source>
        <dbReference type="SAM" id="Phobius"/>
    </source>
</evidence>
<proteinExistence type="predicted"/>
<feature type="transmembrane region" description="Helical" evidence="5">
    <location>
        <begin position="371"/>
        <end position="388"/>
    </location>
</feature>
<dbReference type="InterPro" id="IPR049453">
    <property type="entry name" value="Memb_transporter_dom"/>
</dbReference>
<feature type="transmembrane region" description="Helical" evidence="5">
    <location>
        <begin position="424"/>
        <end position="456"/>
    </location>
</feature>
<evidence type="ECO:0000313" key="8">
    <source>
        <dbReference type="Proteomes" id="UP000317043"/>
    </source>
</evidence>
<feature type="domain" description="Integral membrane bound transporter" evidence="6">
    <location>
        <begin position="381"/>
        <end position="503"/>
    </location>
</feature>
<feature type="transmembrane region" description="Helical" evidence="5">
    <location>
        <begin position="74"/>
        <end position="94"/>
    </location>
</feature>
<evidence type="ECO:0000313" key="7">
    <source>
        <dbReference type="EMBL" id="TQL76543.1"/>
    </source>
</evidence>
<reference evidence="7 8" key="1">
    <citation type="submission" date="2019-06" db="EMBL/GenBank/DDBJ databases">
        <title>Sequencing the genomes of 1000 actinobacteria strains.</title>
        <authorList>
            <person name="Klenk H.-P."/>
        </authorList>
    </citation>
    <scope>NUCLEOTIDE SEQUENCE [LARGE SCALE GENOMIC DNA]</scope>
    <source>
        <strain evidence="7 8">DSM 45928</strain>
    </source>
</reference>
<evidence type="ECO:0000256" key="2">
    <source>
        <dbReference type="ARBA" id="ARBA00022692"/>
    </source>
</evidence>
<organism evidence="7 8">
    <name type="scientific">Stackebrandtia endophytica</name>
    <dbReference type="NCBI Taxonomy" id="1496996"/>
    <lineage>
        <taxon>Bacteria</taxon>
        <taxon>Bacillati</taxon>
        <taxon>Actinomycetota</taxon>
        <taxon>Actinomycetes</taxon>
        <taxon>Glycomycetales</taxon>
        <taxon>Glycomycetaceae</taxon>
        <taxon>Stackebrandtia</taxon>
    </lineage>
</organism>
<evidence type="ECO:0000256" key="4">
    <source>
        <dbReference type="ARBA" id="ARBA00023136"/>
    </source>
</evidence>
<keyword evidence="8" id="KW-1185">Reference proteome</keyword>
<evidence type="ECO:0000259" key="6">
    <source>
        <dbReference type="Pfam" id="PF13515"/>
    </source>
</evidence>
<feature type="transmembrane region" description="Helical" evidence="5">
    <location>
        <begin position="106"/>
        <end position="132"/>
    </location>
</feature>
<name>A0A543AVC7_9ACTN</name>
<dbReference type="AlphaFoldDB" id="A0A543AVC7"/>
<sequence length="741" mass="79895">MNITGPARHVARSLFAWHPERVQPAMAMRAATGIAAAMALSMLIDPLPSAALLLGAWSAGITLLVPEVRPRPSLPLLAGLAIGIAVWLGHIAGFHPIATVAVATAWALLMAFVGSLSSAVSSVASVCGVALVLAPGLTVSSTGFVAAGAAVAGGVIQAAAALLPPWSRHRPERHALAASYHELARYSRGLAISLTTPLPTQSLLDTDATLGERRRVPEPLREATSQLYDLRAAIIAVGVARARLQDDDPIAARRTARVLRDTADTLETMAEAVQAQNKIPRDWEEQLAAAIDAGPSDESGVLTTRHTVAGQEIRRLQRSLHRTARFAERVTEGGPATTVVSRRVRVRSRLFEDLETLRANMNWRSPSARHALRAAAIIAITTALSFLLPGTHAYWLPLTAWIVLRADFAATVSRGIERTLGTTAGVLLGSAVSLVVVNHPLWAAVVITVFAIVAYLAMPVSYFVFSLVVAGFVVFQVNLLFYEPFEVGWERGFTTFAGGLLAIGLYWLLPTWQTRRLPDLMADLIEAYRSYAALVLEFQARPAERNEYELREAVDEARLRRSELTAAIDQAAVEPIGGPRPYSTDVQDLEAAMERGIRALIVMEGGVQPGDAAQLAGIDEFAEAIDGAYAALAEWVRTGEFHPAVDLDAALEELDLALGAGSPATRRRRRLLDWESDILVESLDDARLIVSEWNRDSEGDGRPQSRLCHTWGDTGVSRLGAHPCCRGLAMHRAHRAPLPQS</sequence>
<comment type="subcellular location">
    <subcellularLocation>
        <location evidence="1">Membrane</location>
        <topology evidence="1">Multi-pass membrane protein</topology>
    </subcellularLocation>
</comment>
<feature type="transmembrane region" description="Helical" evidence="5">
    <location>
        <begin position="493"/>
        <end position="509"/>
    </location>
</feature>
<dbReference type="InParanoid" id="A0A543AVC7"/>
<accession>A0A543AVC7</accession>
<dbReference type="Pfam" id="PF13515">
    <property type="entry name" value="FUSC_2"/>
    <property type="match status" value="1"/>
</dbReference>
<feature type="transmembrane region" description="Helical" evidence="5">
    <location>
        <begin position="144"/>
        <end position="163"/>
    </location>
</feature>
<dbReference type="RefSeq" id="WP_142038108.1">
    <property type="nucleotide sequence ID" value="NZ_JBHTGS010000001.1"/>
</dbReference>
<dbReference type="OrthoDB" id="128040at2"/>
<gene>
    <name evidence="7" type="ORF">FB566_2075</name>
</gene>
<comment type="caution">
    <text evidence="7">The sequence shown here is derived from an EMBL/GenBank/DDBJ whole genome shotgun (WGS) entry which is preliminary data.</text>
</comment>
<protein>
    <submittedName>
        <fullName evidence="7">Putative membrane protein YccC</fullName>
    </submittedName>
</protein>
<evidence type="ECO:0000256" key="1">
    <source>
        <dbReference type="ARBA" id="ARBA00004141"/>
    </source>
</evidence>
<feature type="transmembrane region" description="Helical" evidence="5">
    <location>
        <begin position="462"/>
        <end position="481"/>
    </location>
</feature>
<dbReference type="EMBL" id="VFOW01000001">
    <property type="protein sequence ID" value="TQL76543.1"/>
    <property type="molecule type" value="Genomic_DNA"/>
</dbReference>
<dbReference type="Proteomes" id="UP000317043">
    <property type="component" value="Unassembled WGS sequence"/>
</dbReference>
<keyword evidence="2 5" id="KW-0812">Transmembrane</keyword>